<feature type="transmembrane region" description="Helical" evidence="1">
    <location>
        <begin position="101"/>
        <end position="119"/>
    </location>
</feature>
<dbReference type="PANTHER" id="PTHR14969:SF59">
    <property type="entry name" value="DOLICHYLDIPHOSPHATASE"/>
    <property type="match status" value="1"/>
</dbReference>
<dbReference type="PANTHER" id="PTHR14969">
    <property type="entry name" value="SPHINGOSINE-1-PHOSPHATE PHOSPHOHYDROLASE"/>
    <property type="match status" value="1"/>
</dbReference>
<dbReference type="Pfam" id="PF01569">
    <property type="entry name" value="PAP2"/>
    <property type="match status" value="1"/>
</dbReference>
<dbReference type="GO" id="GO:0042392">
    <property type="term" value="F:sphingosine-1-phosphate phosphatase activity"/>
    <property type="evidence" value="ECO:0007669"/>
    <property type="project" value="TreeGrafter"/>
</dbReference>
<dbReference type="SUPFAM" id="SSF48317">
    <property type="entry name" value="Acid phosphatase/Vanadium-dependent haloperoxidase"/>
    <property type="match status" value="1"/>
</dbReference>
<feature type="transmembrane region" description="Helical" evidence="1">
    <location>
        <begin position="72"/>
        <end position="89"/>
    </location>
</feature>
<dbReference type="GO" id="GO:0016740">
    <property type="term" value="F:transferase activity"/>
    <property type="evidence" value="ECO:0007669"/>
    <property type="project" value="UniProtKB-KW"/>
</dbReference>
<dbReference type="EC" id="2.7.1.-" evidence="3"/>
<keyword evidence="3" id="KW-0808">Transferase</keyword>
<keyword evidence="1" id="KW-1133">Transmembrane helix</keyword>
<gene>
    <name evidence="3" type="primary">A8Z3D6</name>
</gene>
<dbReference type="EMBL" id="LR724474">
    <property type="protein sequence ID" value="VWO95064.1"/>
    <property type="molecule type" value="Genomic_DNA"/>
</dbReference>
<keyword evidence="1" id="KW-0812">Transmembrane</keyword>
<dbReference type="UniPathway" id="UPA00378"/>
<protein>
    <submittedName>
        <fullName evidence="3">PTS system glucoside-specific EIICBA component</fullName>
        <ecNumber evidence="3">2.7.1.-</ecNumber>
    </submittedName>
</protein>
<organism evidence="3">
    <name type="scientific">Ganoderma boninense</name>
    <dbReference type="NCBI Taxonomy" id="34458"/>
    <lineage>
        <taxon>Eukaryota</taxon>
        <taxon>Fungi</taxon>
        <taxon>Dikarya</taxon>
        <taxon>Basidiomycota</taxon>
        <taxon>Agaricomycotina</taxon>
        <taxon>Agaricomycetes</taxon>
        <taxon>Polyporales</taxon>
        <taxon>Polyporaceae</taxon>
        <taxon>Ganoderma</taxon>
    </lineage>
</organism>
<feature type="domain" description="Phosphatidic acid phosphatase type 2/haloperoxidase" evidence="2">
    <location>
        <begin position="1"/>
        <end position="116"/>
    </location>
</feature>
<reference evidence="3" key="1">
    <citation type="submission" date="2019-10" db="EMBL/GenBank/DDBJ databases">
        <authorList>
            <person name="Nor Muhammad N."/>
        </authorList>
    </citation>
    <scope>NUCLEOTIDE SEQUENCE</scope>
</reference>
<dbReference type="Gene3D" id="1.20.144.10">
    <property type="entry name" value="Phosphatidic acid phosphatase type 2/haloperoxidase"/>
    <property type="match status" value="1"/>
</dbReference>
<name>A0A5K1JTP6_9APHY</name>
<dbReference type="InterPro" id="IPR036938">
    <property type="entry name" value="PAP2/HPO_sf"/>
</dbReference>
<accession>A0A5K1JTP6</accession>
<feature type="transmembrane region" description="Helical" evidence="1">
    <location>
        <begin position="41"/>
        <end position="60"/>
    </location>
</feature>
<dbReference type="SMART" id="SM00014">
    <property type="entry name" value="acidPPc"/>
    <property type="match status" value="1"/>
</dbReference>
<dbReference type="AlphaFoldDB" id="A0A5K1JTP6"/>
<evidence type="ECO:0000313" key="3">
    <source>
        <dbReference type="EMBL" id="VWO95064.1"/>
    </source>
</evidence>
<evidence type="ECO:0000256" key="1">
    <source>
        <dbReference type="SAM" id="Phobius"/>
    </source>
</evidence>
<keyword evidence="1" id="KW-0472">Membrane</keyword>
<proteinExistence type="predicted"/>
<evidence type="ECO:0000259" key="2">
    <source>
        <dbReference type="SMART" id="SM00014"/>
    </source>
</evidence>
<dbReference type="InterPro" id="IPR000326">
    <property type="entry name" value="PAP2/HPO"/>
</dbReference>
<sequence>MWAGQMLCEQFNSVVKHIVQEDRPNKGLGEGYGFPSSHSQWMGYFATFLVLHFALRHRFVSTGSRLLDRARDVFLFAFIPLWSVAVAYSRYNLLYHTASQVVWGFSMGVVFGAAYYLLVEFVSVRFPSSLPGRVRTAILTNPICAWFRLRDGWAVWPDAGTEAQYHLWRKEWDGQRMFAKQN</sequence>